<keyword evidence="1" id="KW-0812">Transmembrane</keyword>
<keyword evidence="1" id="KW-1133">Transmembrane helix</keyword>
<dbReference type="RefSeq" id="WP_187974477.1">
    <property type="nucleotide sequence ID" value="NZ_CP046884.1"/>
</dbReference>
<dbReference type="AlphaFoldDB" id="A0A7H0SRJ0"/>
<sequence length="173" mass="18865">MSLSEGVISIGLIALVLRQLKGRELTVHGLLWPVGLVLWGVYDYFGRIPNHISDIFFVGILCLCGLLLGIGCGLLTLVYGQEGMIFAKASPTAATLWIIGMSSRLVFGIYALHGGAPTIGEISLKLQLHSQTTWANALVAMALCEVFSRTAILFVRRQRVRLSNRRGPLVMNL</sequence>
<evidence type="ECO:0000313" key="3">
    <source>
        <dbReference type="Proteomes" id="UP000516320"/>
    </source>
</evidence>
<feature type="transmembrane region" description="Helical" evidence="1">
    <location>
        <begin position="133"/>
        <end position="155"/>
    </location>
</feature>
<name>A0A7H0SRJ0_9CORY</name>
<feature type="transmembrane region" description="Helical" evidence="1">
    <location>
        <begin position="55"/>
        <end position="80"/>
    </location>
</feature>
<accession>A0A7H0SRJ0</accession>
<organism evidence="2 3">
    <name type="scientific">Corynebacterium poyangense</name>
    <dbReference type="NCBI Taxonomy" id="2684405"/>
    <lineage>
        <taxon>Bacteria</taxon>
        <taxon>Bacillati</taxon>
        <taxon>Actinomycetota</taxon>
        <taxon>Actinomycetes</taxon>
        <taxon>Mycobacteriales</taxon>
        <taxon>Corynebacteriaceae</taxon>
        <taxon>Corynebacterium</taxon>
    </lineage>
</organism>
<evidence type="ECO:0000256" key="1">
    <source>
        <dbReference type="SAM" id="Phobius"/>
    </source>
</evidence>
<dbReference type="KEGG" id="cpoy:GP475_11390"/>
<feature type="transmembrane region" description="Helical" evidence="1">
    <location>
        <begin position="92"/>
        <end position="113"/>
    </location>
</feature>
<gene>
    <name evidence="2" type="ORF">GP475_11390</name>
</gene>
<dbReference type="EMBL" id="CP046884">
    <property type="protein sequence ID" value="QNQ91165.1"/>
    <property type="molecule type" value="Genomic_DNA"/>
</dbReference>
<reference evidence="2 3" key="1">
    <citation type="submission" date="2019-12" db="EMBL/GenBank/DDBJ databases">
        <title>Corynebacterium sp. nov., isolated from feces of the Anser Albifrons in China.</title>
        <authorList>
            <person name="Liu Q."/>
        </authorList>
    </citation>
    <scope>NUCLEOTIDE SEQUENCE [LARGE SCALE GENOMIC DNA]</scope>
    <source>
        <strain evidence="2 3">4H37-19</strain>
    </source>
</reference>
<evidence type="ECO:0000313" key="2">
    <source>
        <dbReference type="EMBL" id="QNQ91165.1"/>
    </source>
</evidence>
<protein>
    <submittedName>
        <fullName evidence="2">DUF1453 domain-containing protein</fullName>
    </submittedName>
</protein>
<dbReference type="Proteomes" id="UP000516320">
    <property type="component" value="Chromosome"/>
</dbReference>
<proteinExistence type="predicted"/>
<keyword evidence="1" id="KW-0472">Membrane</keyword>
<keyword evidence="3" id="KW-1185">Reference proteome</keyword>